<feature type="region of interest" description="Disordered" evidence="2">
    <location>
        <begin position="1"/>
        <end position="30"/>
    </location>
</feature>
<dbReference type="Gene3D" id="2.40.70.10">
    <property type="entry name" value="Acid Proteases"/>
    <property type="match status" value="1"/>
</dbReference>
<keyword evidence="1" id="KW-0863">Zinc-finger</keyword>
<reference evidence="4" key="2">
    <citation type="submission" date="2022-01" db="EMBL/GenBank/DDBJ databases">
        <authorList>
            <person name="Yamashiro T."/>
            <person name="Shiraishi A."/>
            <person name="Satake H."/>
            <person name="Nakayama K."/>
        </authorList>
    </citation>
    <scope>NUCLEOTIDE SEQUENCE</scope>
</reference>
<dbReference type="GO" id="GO:0003964">
    <property type="term" value="F:RNA-directed DNA polymerase activity"/>
    <property type="evidence" value="ECO:0007669"/>
    <property type="project" value="UniProtKB-KW"/>
</dbReference>
<gene>
    <name evidence="4" type="ORF">Tco_1070941</name>
</gene>
<protein>
    <submittedName>
        <fullName evidence="4">Reverse transcriptase domain-containing protein</fullName>
    </submittedName>
</protein>
<dbReference type="InterPro" id="IPR001969">
    <property type="entry name" value="Aspartic_peptidase_AS"/>
</dbReference>
<dbReference type="Proteomes" id="UP001151760">
    <property type="component" value="Unassembled WGS sequence"/>
</dbReference>
<dbReference type="PANTHER" id="PTHR15503">
    <property type="entry name" value="LDOC1 RELATED"/>
    <property type="match status" value="1"/>
</dbReference>
<keyword evidence="5" id="KW-1185">Reference proteome</keyword>
<proteinExistence type="predicted"/>
<dbReference type="SUPFAM" id="SSF50630">
    <property type="entry name" value="Acid proteases"/>
    <property type="match status" value="1"/>
</dbReference>
<reference evidence="4" key="1">
    <citation type="journal article" date="2022" name="Int. J. Mol. Sci.">
        <title>Draft Genome of Tanacetum Coccineum: Genomic Comparison of Closely Related Tanacetum-Family Plants.</title>
        <authorList>
            <person name="Yamashiro T."/>
            <person name="Shiraishi A."/>
            <person name="Nakayama K."/>
            <person name="Satake H."/>
        </authorList>
    </citation>
    <scope>NUCLEOTIDE SEQUENCE</scope>
</reference>
<evidence type="ECO:0000259" key="3">
    <source>
        <dbReference type="PROSITE" id="PS50158"/>
    </source>
</evidence>
<comment type="caution">
    <text evidence="4">The sequence shown here is derived from an EMBL/GenBank/DDBJ whole genome shotgun (WGS) entry which is preliminary data.</text>
</comment>
<feature type="domain" description="CCHC-type" evidence="3">
    <location>
        <begin position="67"/>
        <end position="81"/>
    </location>
</feature>
<dbReference type="InterPro" id="IPR021109">
    <property type="entry name" value="Peptidase_aspartic_dom_sf"/>
</dbReference>
<dbReference type="InterPro" id="IPR043502">
    <property type="entry name" value="DNA/RNA_pol_sf"/>
</dbReference>
<dbReference type="EMBL" id="BQNB010019803">
    <property type="protein sequence ID" value="GJT89224.1"/>
    <property type="molecule type" value="Genomic_DNA"/>
</dbReference>
<dbReference type="PROSITE" id="PS50158">
    <property type="entry name" value="ZF_CCHC"/>
    <property type="match status" value="1"/>
</dbReference>
<name>A0ABQ5HNX7_9ASTR</name>
<evidence type="ECO:0000313" key="4">
    <source>
        <dbReference type="EMBL" id="GJT89224.1"/>
    </source>
</evidence>
<feature type="compositionally biased region" description="Basic and acidic residues" evidence="2">
    <location>
        <begin position="1"/>
        <end position="23"/>
    </location>
</feature>
<keyword evidence="4" id="KW-0808">Transferase</keyword>
<dbReference type="SUPFAM" id="SSF56672">
    <property type="entry name" value="DNA/RNA polymerases"/>
    <property type="match status" value="1"/>
</dbReference>
<dbReference type="InterPro" id="IPR001878">
    <property type="entry name" value="Znf_CCHC"/>
</dbReference>
<evidence type="ECO:0000256" key="1">
    <source>
        <dbReference type="PROSITE-ProRule" id="PRU00047"/>
    </source>
</evidence>
<dbReference type="PANTHER" id="PTHR15503:SF45">
    <property type="entry name" value="RNA-DIRECTED DNA POLYMERASE HOMOLOG"/>
    <property type="match status" value="1"/>
</dbReference>
<evidence type="ECO:0000313" key="5">
    <source>
        <dbReference type="Proteomes" id="UP001151760"/>
    </source>
</evidence>
<evidence type="ECO:0000256" key="2">
    <source>
        <dbReference type="SAM" id="MobiDB-lite"/>
    </source>
</evidence>
<sequence>MDQKIRTLAERQAENKRKFEDTSRNNQKQHQPFKWHNVAWAYTVGYLARDCGGAAVNTNTQHDVTNYECGIQGHYKKDCPKLRNKNQGNQAGNGNVVAKAFGVGTTGINPNSNVVTGTFLLNNHYASILFDTGADRSFVSTAFSSLIDIIPTTLDHGYDVELADGKIIKVNTLIRGCTLNFLNHPVNIDLMPIELGCFDVIIGMNWLTKYHAVIVYDEKLVFLAHITTKKAKDKSEEKRLEDVPIVREFLEVFPEDLSGIPPVRQVEFQIDLVPDVAPVARAPYRLAPSEMKELSNQLQELFDKGFIRPNSSPWGAPVLFFKKKDGSF</sequence>
<dbReference type="Gene3D" id="4.10.60.10">
    <property type="entry name" value="Zinc finger, CCHC-type"/>
    <property type="match status" value="1"/>
</dbReference>
<dbReference type="PROSITE" id="PS00141">
    <property type="entry name" value="ASP_PROTEASE"/>
    <property type="match status" value="1"/>
</dbReference>
<dbReference type="Gene3D" id="3.10.10.10">
    <property type="entry name" value="HIV Type 1 Reverse Transcriptase, subunit A, domain 1"/>
    <property type="match status" value="1"/>
</dbReference>
<keyword evidence="4" id="KW-0695">RNA-directed DNA polymerase</keyword>
<keyword evidence="4" id="KW-0548">Nucleotidyltransferase</keyword>
<accession>A0ABQ5HNX7</accession>
<keyword evidence="1" id="KW-0479">Metal-binding</keyword>
<dbReference type="InterPro" id="IPR032567">
    <property type="entry name" value="RTL1-rel"/>
</dbReference>
<keyword evidence="1" id="KW-0862">Zinc</keyword>
<organism evidence="4 5">
    <name type="scientific">Tanacetum coccineum</name>
    <dbReference type="NCBI Taxonomy" id="301880"/>
    <lineage>
        <taxon>Eukaryota</taxon>
        <taxon>Viridiplantae</taxon>
        <taxon>Streptophyta</taxon>
        <taxon>Embryophyta</taxon>
        <taxon>Tracheophyta</taxon>
        <taxon>Spermatophyta</taxon>
        <taxon>Magnoliopsida</taxon>
        <taxon>eudicotyledons</taxon>
        <taxon>Gunneridae</taxon>
        <taxon>Pentapetalae</taxon>
        <taxon>asterids</taxon>
        <taxon>campanulids</taxon>
        <taxon>Asterales</taxon>
        <taxon>Asteraceae</taxon>
        <taxon>Asteroideae</taxon>
        <taxon>Anthemideae</taxon>
        <taxon>Anthemidinae</taxon>
        <taxon>Tanacetum</taxon>
    </lineage>
</organism>
<dbReference type="CDD" id="cd00303">
    <property type="entry name" value="retropepsin_like"/>
    <property type="match status" value="1"/>
</dbReference>
<dbReference type="Pfam" id="PF08284">
    <property type="entry name" value="RVP_2"/>
    <property type="match status" value="1"/>
</dbReference>